<evidence type="ECO:0000256" key="3">
    <source>
        <dbReference type="ARBA" id="ARBA00022989"/>
    </source>
</evidence>
<feature type="transmembrane region" description="Helical" evidence="5">
    <location>
        <begin position="235"/>
        <end position="255"/>
    </location>
</feature>
<dbReference type="Gene3D" id="2.40.50.140">
    <property type="entry name" value="Nucleic acid-binding proteins"/>
    <property type="match status" value="1"/>
</dbReference>
<dbReference type="InterPro" id="IPR012340">
    <property type="entry name" value="NA-bd_OB-fold"/>
</dbReference>
<name>A0A382ALU6_9ZZZZ</name>
<feature type="transmembrane region" description="Helical" evidence="5">
    <location>
        <begin position="284"/>
        <end position="301"/>
    </location>
</feature>
<organism evidence="8">
    <name type="scientific">marine metagenome</name>
    <dbReference type="NCBI Taxonomy" id="408172"/>
    <lineage>
        <taxon>unclassified sequences</taxon>
        <taxon>metagenomes</taxon>
        <taxon>ecological metagenomes</taxon>
    </lineage>
</organism>
<reference evidence="8" key="1">
    <citation type="submission" date="2018-05" db="EMBL/GenBank/DDBJ databases">
        <authorList>
            <person name="Lanie J.A."/>
            <person name="Ng W.-L."/>
            <person name="Kazmierczak K.M."/>
            <person name="Andrzejewski T.M."/>
            <person name="Davidsen T.M."/>
            <person name="Wayne K.J."/>
            <person name="Tettelin H."/>
            <person name="Glass J.I."/>
            <person name="Rusch D."/>
            <person name="Podicherti R."/>
            <person name="Tsui H.-C.T."/>
            <person name="Winkler M.E."/>
        </authorList>
    </citation>
    <scope>NUCLEOTIDE SEQUENCE</scope>
</reference>
<dbReference type="InterPro" id="IPR002810">
    <property type="entry name" value="NfeD-like_C"/>
</dbReference>
<keyword evidence="2 5" id="KW-0812">Transmembrane</keyword>
<dbReference type="Gene3D" id="3.90.226.10">
    <property type="entry name" value="2-enoyl-CoA Hydratase, Chain A, domain 1"/>
    <property type="match status" value="1"/>
</dbReference>
<feature type="domain" description="NfeD integral membrane" evidence="7">
    <location>
        <begin position="214"/>
        <end position="322"/>
    </location>
</feature>
<evidence type="ECO:0000256" key="1">
    <source>
        <dbReference type="ARBA" id="ARBA00004141"/>
    </source>
</evidence>
<dbReference type="EMBL" id="UINC01025782">
    <property type="protein sequence ID" value="SVB02003.1"/>
    <property type="molecule type" value="Genomic_DNA"/>
</dbReference>
<feature type="transmembrane region" description="Helical" evidence="5">
    <location>
        <begin position="261"/>
        <end position="277"/>
    </location>
</feature>
<dbReference type="Pfam" id="PF01957">
    <property type="entry name" value="NfeD"/>
    <property type="match status" value="1"/>
</dbReference>
<evidence type="ECO:0000259" key="6">
    <source>
        <dbReference type="Pfam" id="PF01957"/>
    </source>
</evidence>
<dbReference type="GO" id="GO:0005886">
    <property type="term" value="C:plasma membrane"/>
    <property type="evidence" value="ECO:0007669"/>
    <property type="project" value="TreeGrafter"/>
</dbReference>
<evidence type="ECO:0000313" key="8">
    <source>
        <dbReference type="EMBL" id="SVB02003.1"/>
    </source>
</evidence>
<protein>
    <submittedName>
        <fullName evidence="8">Uncharacterized protein</fullName>
    </submittedName>
</protein>
<feature type="domain" description="NfeD-like C-terminal" evidence="6">
    <location>
        <begin position="343"/>
        <end position="398"/>
    </location>
</feature>
<evidence type="ECO:0000256" key="5">
    <source>
        <dbReference type="SAM" id="Phobius"/>
    </source>
</evidence>
<dbReference type="PANTHER" id="PTHR33507">
    <property type="entry name" value="INNER MEMBRANE PROTEIN YBBJ"/>
    <property type="match status" value="1"/>
</dbReference>
<dbReference type="InterPro" id="IPR052165">
    <property type="entry name" value="Membrane_assoc_protease"/>
</dbReference>
<gene>
    <name evidence="8" type="ORF">METZ01_LOCUS154857</name>
</gene>
<feature type="transmembrane region" description="Helical" evidence="5">
    <location>
        <begin position="307"/>
        <end position="330"/>
    </location>
</feature>
<feature type="transmembrane region" description="Helical" evidence="5">
    <location>
        <begin position="205"/>
        <end position="228"/>
    </location>
</feature>
<accession>A0A382ALU6</accession>
<evidence type="ECO:0000256" key="4">
    <source>
        <dbReference type="ARBA" id="ARBA00023136"/>
    </source>
</evidence>
<dbReference type="PANTHER" id="PTHR33507:SF3">
    <property type="entry name" value="INNER MEMBRANE PROTEIN YBBJ"/>
    <property type="match status" value="1"/>
</dbReference>
<dbReference type="Pfam" id="PF24961">
    <property type="entry name" value="NfeD_membrane"/>
    <property type="match status" value="1"/>
</dbReference>
<comment type="subcellular location">
    <subcellularLocation>
        <location evidence="1">Membrane</location>
        <topology evidence="1">Multi-pass membrane protein</topology>
    </subcellularLocation>
</comment>
<evidence type="ECO:0000256" key="2">
    <source>
        <dbReference type="ARBA" id="ARBA00022692"/>
    </source>
</evidence>
<sequence length="416" mass="43348">MAAALSMVLIPALVGVARGDEPAGPEVEVIEISGFLDEIVVRLMVGTLRSVDPTDTLAVVFQVDSTGAVVTDDRIVELADLIHASPVPVSFWVGPSGSRAIGRVAQLAAVAHDIGIAPGARIGDLGDPVLPPDRYAVPFRPSEAGDLIVASVGYHEAVGRSLARPSPVLLEHLVGLTGFQVVNEGSSVKPLTRTRFGQLGPVDQFFHSVASPAIAYLLFLVGMGLLVFELFTAGVGVAGVVGATSLLLGGYGLAVLPAREWAVAVLVFAMVGYAVDVQTGVPRAWTAIGTAALVVGSLFLFDGTPLSWLSLVAGVLVTMVGMAGGMPAMIRTRFATPTIGREWIIGETGIAVDEIGPNGTVDVRGATWKARTNRATPILAGSPIRVASVDGLWLEVEPLEGAARDYRDRKAREKLS</sequence>
<evidence type="ECO:0000259" key="7">
    <source>
        <dbReference type="Pfam" id="PF24961"/>
    </source>
</evidence>
<dbReference type="InterPro" id="IPR056739">
    <property type="entry name" value="NfeD_membrane"/>
</dbReference>
<dbReference type="AlphaFoldDB" id="A0A382ALU6"/>
<keyword evidence="4 5" id="KW-0472">Membrane</keyword>
<proteinExistence type="predicted"/>
<keyword evidence="3 5" id="KW-1133">Transmembrane helix</keyword>
<dbReference type="SUPFAM" id="SSF141322">
    <property type="entry name" value="NfeD domain-like"/>
    <property type="match status" value="1"/>
</dbReference>